<evidence type="ECO:0000256" key="3">
    <source>
        <dbReference type="ARBA" id="ARBA00022553"/>
    </source>
</evidence>
<accession>A0A1X6XIR3</accession>
<evidence type="ECO:0000256" key="6">
    <source>
        <dbReference type="ARBA" id="ARBA00022777"/>
    </source>
</evidence>
<dbReference type="GO" id="GO:0005524">
    <property type="term" value="F:ATP binding"/>
    <property type="evidence" value="ECO:0007669"/>
    <property type="project" value="UniProtKB-KW"/>
</dbReference>
<dbReference type="AlphaFoldDB" id="A0A1X6XIR3"/>
<dbReference type="EMBL" id="FWFF01000017">
    <property type="protein sequence ID" value="SLM99030.1"/>
    <property type="molecule type" value="Genomic_DNA"/>
</dbReference>
<reference evidence="12" key="1">
    <citation type="submission" date="2017-02" db="EMBL/GenBank/DDBJ databases">
        <authorList>
            <person name="Dridi B."/>
        </authorList>
    </citation>
    <scope>NUCLEOTIDE SEQUENCE [LARGE SCALE GENOMIC DNA]</scope>
    <source>
        <strain evidence="12">B Co 03.10</strain>
    </source>
</reference>
<dbReference type="InterPro" id="IPR050482">
    <property type="entry name" value="Sensor_HK_TwoCompSys"/>
</dbReference>
<dbReference type="GO" id="GO:0016020">
    <property type="term" value="C:membrane"/>
    <property type="evidence" value="ECO:0007669"/>
    <property type="project" value="InterPro"/>
</dbReference>
<keyword evidence="8" id="KW-0902">Two-component regulatory system</keyword>
<keyword evidence="6 11" id="KW-0418">Kinase</keyword>
<evidence type="ECO:0000256" key="1">
    <source>
        <dbReference type="ARBA" id="ARBA00000085"/>
    </source>
</evidence>
<dbReference type="GO" id="GO:0046983">
    <property type="term" value="F:protein dimerization activity"/>
    <property type="evidence" value="ECO:0007669"/>
    <property type="project" value="InterPro"/>
</dbReference>
<keyword evidence="7" id="KW-0067">ATP-binding</keyword>
<dbReference type="InterPro" id="IPR011712">
    <property type="entry name" value="Sig_transdc_His_kin_sub3_dim/P"/>
</dbReference>
<dbReference type="Proteomes" id="UP000196581">
    <property type="component" value="Unassembled WGS sequence"/>
</dbReference>
<evidence type="ECO:0000313" key="12">
    <source>
        <dbReference type="Proteomes" id="UP000196581"/>
    </source>
</evidence>
<dbReference type="InterPro" id="IPR036890">
    <property type="entry name" value="HATPase_C_sf"/>
</dbReference>
<dbReference type="SUPFAM" id="SSF55874">
    <property type="entry name" value="ATPase domain of HSP90 chaperone/DNA topoisomerase II/histidine kinase"/>
    <property type="match status" value="1"/>
</dbReference>
<dbReference type="PANTHER" id="PTHR24421">
    <property type="entry name" value="NITRATE/NITRITE SENSOR PROTEIN NARX-RELATED"/>
    <property type="match status" value="1"/>
</dbReference>
<gene>
    <name evidence="11" type="ORF">FM105_10150</name>
</gene>
<keyword evidence="9" id="KW-0472">Membrane</keyword>
<feature type="transmembrane region" description="Helical" evidence="9">
    <location>
        <begin position="20"/>
        <end position="41"/>
    </location>
</feature>
<organism evidence="11 12">
    <name type="scientific">Brevibacterium yomogidense</name>
    <dbReference type="NCBI Taxonomy" id="946573"/>
    <lineage>
        <taxon>Bacteria</taxon>
        <taxon>Bacillati</taxon>
        <taxon>Actinomycetota</taxon>
        <taxon>Actinomycetes</taxon>
        <taxon>Micrococcales</taxon>
        <taxon>Brevibacteriaceae</taxon>
        <taxon>Brevibacterium</taxon>
    </lineage>
</organism>
<dbReference type="Gene3D" id="1.20.5.1930">
    <property type="match status" value="1"/>
</dbReference>
<dbReference type="EC" id="2.7.13.3" evidence="2"/>
<dbReference type="RefSeq" id="WP_087007813.1">
    <property type="nucleotide sequence ID" value="NZ_FWFF01000017.1"/>
</dbReference>
<evidence type="ECO:0000256" key="4">
    <source>
        <dbReference type="ARBA" id="ARBA00022679"/>
    </source>
</evidence>
<evidence type="ECO:0000256" key="5">
    <source>
        <dbReference type="ARBA" id="ARBA00022741"/>
    </source>
</evidence>
<keyword evidence="3" id="KW-0597">Phosphoprotein</keyword>
<dbReference type="GO" id="GO:0000155">
    <property type="term" value="F:phosphorelay sensor kinase activity"/>
    <property type="evidence" value="ECO:0007669"/>
    <property type="project" value="InterPro"/>
</dbReference>
<dbReference type="Gene3D" id="3.30.565.10">
    <property type="entry name" value="Histidine kinase-like ATPase, C-terminal domain"/>
    <property type="match status" value="1"/>
</dbReference>
<feature type="transmembrane region" description="Helical" evidence="9">
    <location>
        <begin position="79"/>
        <end position="102"/>
    </location>
</feature>
<keyword evidence="4" id="KW-0808">Transferase</keyword>
<evidence type="ECO:0000256" key="2">
    <source>
        <dbReference type="ARBA" id="ARBA00012438"/>
    </source>
</evidence>
<feature type="transmembrane region" description="Helical" evidence="9">
    <location>
        <begin position="53"/>
        <end position="73"/>
    </location>
</feature>
<evidence type="ECO:0000256" key="9">
    <source>
        <dbReference type="SAM" id="Phobius"/>
    </source>
</evidence>
<feature type="domain" description="Signal transduction histidine kinase subgroup 3 dimerisation and phosphoacceptor" evidence="10">
    <location>
        <begin position="195"/>
        <end position="260"/>
    </location>
</feature>
<name>A0A1X6XIR3_9MICO</name>
<protein>
    <recommendedName>
        <fullName evidence="2">histidine kinase</fullName>
        <ecNumber evidence="2">2.7.13.3</ecNumber>
    </recommendedName>
</protein>
<feature type="transmembrane region" description="Helical" evidence="9">
    <location>
        <begin position="146"/>
        <end position="162"/>
    </location>
</feature>
<dbReference type="Pfam" id="PF07730">
    <property type="entry name" value="HisKA_3"/>
    <property type="match status" value="1"/>
</dbReference>
<proteinExistence type="predicted"/>
<keyword evidence="12" id="KW-1185">Reference proteome</keyword>
<keyword evidence="9" id="KW-0812">Transmembrane</keyword>
<dbReference type="PANTHER" id="PTHR24421:SF10">
    <property type="entry name" value="NITRATE_NITRITE SENSOR PROTEIN NARQ"/>
    <property type="match status" value="1"/>
</dbReference>
<evidence type="ECO:0000313" key="11">
    <source>
        <dbReference type="EMBL" id="SLM99030.1"/>
    </source>
</evidence>
<keyword evidence="5" id="KW-0547">Nucleotide-binding</keyword>
<evidence type="ECO:0000259" key="10">
    <source>
        <dbReference type="Pfam" id="PF07730"/>
    </source>
</evidence>
<feature type="transmembrane region" description="Helical" evidence="9">
    <location>
        <begin position="114"/>
        <end position="134"/>
    </location>
</feature>
<keyword evidence="9" id="KW-1133">Transmembrane helix</keyword>
<evidence type="ECO:0000256" key="8">
    <source>
        <dbReference type="ARBA" id="ARBA00023012"/>
    </source>
</evidence>
<sequence length="453" mass="47840">MPTGPASPPTASHRRGRALLTSLACLLLGAGCWFISAGIALDEAGTPVPQHVSAVLVLDALTGIAAAVSIGPLRRAGAWNLVLIPLSVPSSWALPAFIVAAVRIGRLRDLRTDTAAVALTLAAWLIYSLVMVQFDGSFADTLGVEAPILVVITVSLLLWGRVRSTRAALIDSLRAQADASHREQAAEVQRVLAEERVALARDMHDGLSHHLSLISMHAGALAYRDDLPPDRVREVGQTLRDSAASAHADLRQLLLSLREQPDDADPTPGLDAAPLADAASLDALIARERDRGADVCIVWERITLTELEQAPRPLTVALERILAESLVNARKHAPGAPVTVTLARDTGRRKDTAAEVVLRVTNPLTARSGGHTALSAPLPSHSGDRGVLRDQRTASAAVAASVPLAASGPATAPTGTHLGLTGVEERARLLGGSARWAHTADDFTLEVRLPWHR</sequence>
<evidence type="ECO:0000256" key="7">
    <source>
        <dbReference type="ARBA" id="ARBA00022840"/>
    </source>
</evidence>
<comment type="catalytic activity">
    <reaction evidence="1">
        <text>ATP + protein L-histidine = ADP + protein N-phospho-L-histidine.</text>
        <dbReference type="EC" id="2.7.13.3"/>
    </reaction>
</comment>